<keyword evidence="1" id="KW-0805">Transcription regulation</keyword>
<evidence type="ECO:0000256" key="2">
    <source>
        <dbReference type="ARBA" id="ARBA00023125"/>
    </source>
</evidence>
<dbReference type="PROSITE" id="PS50995">
    <property type="entry name" value="HTH_MARR_2"/>
    <property type="match status" value="1"/>
</dbReference>
<dbReference type="Gene3D" id="1.10.10.10">
    <property type="entry name" value="Winged helix-like DNA-binding domain superfamily/Winged helix DNA-binding domain"/>
    <property type="match status" value="1"/>
</dbReference>
<dbReference type="SUPFAM" id="SSF46785">
    <property type="entry name" value="Winged helix' DNA-binding domain"/>
    <property type="match status" value="1"/>
</dbReference>
<dbReference type="InterPro" id="IPR036390">
    <property type="entry name" value="WH_DNA-bd_sf"/>
</dbReference>
<keyword evidence="3" id="KW-0804">Transcription</keyword>
<name>A0A1H4K245_9HYPH</name>
<dbReference type="InterPro" id="IPR036388">
    <property type="entry name" value="WH-like_DNA-bd_sf"/>
</dbReference>
<reference evidence="6" key="1">
    <citation type="submission" date="2016-10" db="EMBL/GenBank/DDBJ databases">
        <authorList>
            <person name="Varghese N."/>
            <person name="Submissions S."/>
        </authorList>
    </citation>
    <scope>NUCLEOTIDE SEQUENCE [LARGE SCALE GENOMIC DNA]</scope>
    <source>
        <strain evidence="6">ES.061</strain>
    </source>
</reference>
<evidence type="ECO:0000313" key="5">
    <source>
        <dbReference type="EMBL" id="SEB52611.1"/>
    </source>
</evidence>
<keyword evidence="2 5" id="KW-0238">DNA-binding</keyword>
<evidence type="ECO:0000256" key="3">
    <source>
        <dbReference type="ARBA" id="ARBA00023163"/>
    </source>
</evidence>
<dbReference type="Pfam" id="PF12802">
    <property type="entry name" value="MarR_2"/>
    <property type="match status" value="1"/>
</dbReference>
<dbReference type="PANTHER" id="PTHR42756:SF1">
    <property type="entry name" value="TRANSCRIPTIONAL REPRESSOR OF EMRAB OPERON"/>
    <property type="match status" value="1"/>
</dbReference>
<gene>
    <name evidence="5" type="ORF">SAMN05216452_1900</name>
</gene>
<evidence type="ECO:0000259" key="4">
    <source>
        <dbReference type="PROSITE" id="PS50995"/>
    </source>
</evidence>
<accession>A0A1H4K245</accession>
<dbReference type="Proteomes" id="UP000199064">
    <property type="component" value="Unassembled WGS sequence"/>
</dbReference>
<protein>
    <submittedName>
        <fullName evidence="5">DNA-binding transcriptional regulator, MarR family</fullName>
    </submittedName>
</protein>
<sequence>MSIEKTGGDHVDRLRAQWARELPDLDTSPMSILGRIYRLSMLVRPGIEETFAAFDLDRGEFDVIATLRRAGPPYRLTPTELYKSLMITSGGLTHRLKRLEKAGLVERIPSPEDGRSMIVGLTGTGIKRAEEAFRADMESELALFASMPAARRELLAELLRELTENVTSNLADREN</sequence>
<proteinExistence type="predicted"/>
<dbReference type="SMART" id="SM00347">
    <property type="entry name" value="HTH_MARR"/>
    <property type="match status" value="1"/>
</dbReference>
<dbReference type="GO" id="GO:0003700">
    <property type="term" value="F:DNA-binding transcription factor activity"/>
    <property type="evidence" value="ECO:0007669"/>
    <property type="project" value="InterPro"/>
</dbReference>
<dbReference type="AlphaFoldDB" id="A0A1H4K245"/>
<dbReference type="EMBL" id="FNSL01000001">
    <property type="protein sequence ID" value="SEB52611.1"/>
    <property type="molecule type" value="Genomic_DNA"/>
</dbReference>
<feature type="domain" description="HTH marR-type" evidence="4">
    <location>
        <begin position="29"/>
        <end position="164"/>
    </location>
</feature>
<dbReference type="GO" id="GO:0003677">
    <property type="term" value="F:DNA binding"/>
    <property type="evidence" value="ECO:0007669"/>
    <property type="project" value="UniProtKB-KW"/>
</dbReference>
<dbReference type="PRINTS" id="PR00598">
    <property type="entry name" value="HTHMARR"/>
</dbReference>
<dbReference type="RefSeq" id="WP_025029518.1">
    <property type="nucleotide sequence ID" value="NZ_FNSL01000001.1"/>
</dbReference>
<evidence type="ECO:0000256" key="1">
    <source>
        <dbReference type="ARBA" id="ARBA00023015"/>
    </source>
</evidence>
<dbReference type="InterPro" id="IPR000835">
    <property type="entry name" value="HTH_MarR-typ"/>
</dbReference>
<organism evidence="5 6">
    <name type="scientific">Nitratireductor aquibiodomus</name>
    <dbReference type="NCBI Taxonomy" id="204799"/>
    <lineage>
        <taxon>Bacteria</taxon>
        <taxon>Pseudomonadati</taxon>
        <taxon>Pseudomonadota</taxon>
        <taxon>Alphaproteobacteria</taxon>
        <taxon>Hyphomicrobiales</taxon>
        <taxon>Phyllobacteriaceae</taxon>
        <taxon>Nitratireductor</taxon>
    </lineage>
</organism>
<evidence type="ECO:0000313" key="6">
    <source>
        <dbReference type="Proteomes" id="UP000199064"/>
    </source>
</evidence>
<keyword evidence="6" id="KW-1185">Reference proteome</keyword>
<dbReference type="PANTHER" id="PTHR42756">
    <property type="entry name" value="TRANSCRIPTIONAL REGULATOR, MARR"/>
    <property type="match status" value="1"/>
</dbReference>